<dbReference type="SUPFAM" id="SSF51735">
    <property type="entry name" value="NAD(P)-binding Rossmann-fold domains"/>
    <property type="match status" value="1"/>
</dbReference>
<gene>
    <name evidence="2" type="ORF">A8708_21575</name>
</gene>
<dbReference type="InterPro" id="IPR013149">
    <property type="entry name" value="ADH-like_C"/>
</dbReference>
<dbReference type="Pfam" id="PF08240">
    <property type="entry name" value="ADH_N"/>
    <property type="match status" value="1"/>
</dbReference>
<dbReference type="Gene3D" id="3.90.180.10">
    <property type="entry name" value="Medium-chain alcohol dehydrogenases, catalytic domain"/>
    <property type="match status" value="1"/>
</dbReference>
<dbReference type="STRING" id="1850517.A8708_21575"/>
<keyword evidence="3" id="KW-1185">Reference proteome</keyword>
<dbReference type="PANTHER" id="PTHR43677">
    <property type="entry name" value="SHORT-CHAIN DEHYDROGENASE/REDUCTASE"/>
    <property type="match status" value="1"/>
</dbReference>
<name>A0A198A8G5_9BACL</name>
<dbReference type="SUPFAM" id="SSF50129">
    <property type="entry name" value="GroES-like"/>
    <property type="match status" value="1"/>
</dbReference>
<dbReference type="GO" id="GO:0043957">
    <property type="term" value="F:acryloyl-CoA reductase (NADPH) activity"/>
    <property type="evidence" value="ECO:0007669"/>
    <property type="project" value="TreeGrafter"/>
</dbReference>
<dbReference type="NCBIfam" id="TIGR02823">
    <property type="entry name" value="oxido_YhdH"/>
    <property type="match status" value="1"/>
</dbReference>
<dbReference type="InterPro" id="IPR013154">
    <property type="entry name" value="ADH-like_N"/>
</dbReference>
<dbReference type="InterPro" id="IPR014188">
    <property type="entry name" value="Acrylyl-CoA_reductase_AcuI"/>
</dbReference>
<dbReference type="PANTHER" id="PTHR43677:SF1">
    <property type="entry name" value="ACRYLYL-COA REDUCTASE ACUI-RELATED"/>
    <property type="match status" value="1"/>
</dbReference>
<evidence type="ECO:0000313" key="2">
    <source>
        <dbReference type="EMBL" id="OAS17366.1"/>
    </source>
</evidence>
<feature type="domain" description="Enoyl reductase (ER)" evidence="1">
    <location>
        <begin position="13"/>
        <end position="328"/>
    </location>
</feature>
<dbReference type="InterPro" id="IPR051397">
    <property type="entry name" value="Zn-ADH-like_protein"/>
</dbReference>
<dbReference type="InterPro" id="IPR036291">
    <property type="entry name" value="NAD(P)-bd_dom_sf"/>
</dbReference>
<organism evidence="2 3">
    <name type="scientific">Paenibacillus oryzisoli</name>
    <dbReference type="NCBI Taxonomy" id="1850517"/>
    <lineage>
        <taxon>Bacteria</taxon>
        <taxon>Bacillati</taxon>
        <taxon>Bacillota</taxon>
        <taxon>Bacilli</taxon>
        <taxon>Bacillales</taxon>
        <taxon>Paenibacillaceae</taxon>
        <taxon>Paenibacillus</taxon>
    </lineage>
</organism>
<dbReference type="Proteomes" id="UP000078454">
    <property type="component" value="Unassembled WGS sequence"/>
</dbReference>
<evidence type="ECO:0000313" key="3">
    <source>
        <dbReference type="Proteomes" id="UP000078454"/>
    </source>
</evidence>
<dbReference type="EMBL" id="LYPB01000072">
    <property type="protein sequence ID" value="OAS17366.1"/>
    <property type="molecule type" value="Genomic_DNA"/>
</dbReference>
<proteinExistence type="predicted"/>
<dbReference type="Gene3D" id="3.40.50.720">
    <property type="entry name" value="NAD(P)-binding Rossmann-like Domain"/>
    <property type="match status" value="1"/>
</dbReference>
<sequence>MGTYRALTVDWEGSNLKSDIREYAMDDLPSGEVTIRVAYSSINYKDGLSTIPGAGIISQYPHVPGIDLAGTVVTSSDPAFQVGDEVLITGYGLGASHPGGFSEFARVPAAWVVPMPPGLTAKSAMAIGTAGFTAALSVHRMEENGLKPNQGPILVSGATGGVGSWAVTMLAQSGYEVTASTRKSSEIEYLKKLGARETISPAELEIPEAKSLYRERWAGAVDPVGGPYLTHILNSVRYGGSVTLSGFTGGSELVSTVLPFILRGVNLLGIDSVLCPMDVRRAVWNRIATEWKPDEVLLDSIVKEISLSELPEAITQVLQGRMRGRSIVALS</sequence>
<dbReference type="RefSeq" id="WP_068665796.1">
    <property type="nucleotide sequence ID" value="NZ_LYPB01000072.1"/>
</dbReference>
<dbReference type="InterPro" id="IPR011032">
    <property type="entry name" value="GroES-like_sf"/>
</dbReference>
<dbReference type="SMART" id="SM00829">
    <property type="entry name" value="PKS_ER"/>
    <property type="match status" value="1"/>
</dbReference>
<dbReference type="Pfam" id="PF00107">
    <property type="entry name" value="ADH_zinc_N"/>
    <property type="match status" value="1"/>
</dbReference>
<evidence type="ECO:0000259" key="1">
    <source>
        <dbReference type="SMART" id="SM00829"/>
    </source>
</evidence>
<accession>A0A198A8G5</accession>
<comment type="caution">
    <text evidence="2">The sequence shown here is derived from an EMBL/GenBank/DDBJ whole genome shotgun (WGS) entry which is preliminary data.</text>
</comment>
<dbReference type="AlphaFoldDB" id="A0A198A8G5"/>
<dbReference type="OrthoDB" id="9782155at2"/>
<reference evidence="2 3" key="1">
    <citation type="submission" date="2016-05" db="EMBL/GenBank/DDBJ databases">
        <title>Paenibacillus sp. 1ZS3-15 nov., isolated from the rhizosphere soil.</title>
        <authorList>
            <person name="Zhang X.X."/>
            <person name="Zhang J."/>
        </authorList>
    </citation>
    <scope>NUCLEOTIDE SEQUENCE [LARGE SCALE GENOMIC DNA]</scope>
    <source>
        <strain evidence="2 3">1ZS3-15</strain>
    </source>
</reference>
<protein>
    <submittedName>
        <fullName evidence="2">Quinone oxidoreductase</fullName>
    </submittedName>
</protein>
<dbReference type="InterPro" id="IPR020843">
    <property type="entry name" value="ER"/>
</dbReference>